<organism evidence="3 4">
    <name type="scientific">Cupriavidus taiwanensis</name>
    <dbReference type="NCBI Taxonomy" id="164546"/>
    <lineage>
        <taxon>Bacteria</taxon>
        <taxon>Pseudomonadati</taxon>
        <taxon>Pseudomonadota</taxon>
        <taxon>Betaproteobacteria</taxon>
        <taxon>Burkholderiales</taxon>
        <taxon>Burkholderiaceae</taxon>
        <taxon>Cupriavidus</taxon>
    </lineage>
</organism>
<feature type="compositionally biased region" description="Basic and acidic residues" evidence="1">
    <location>
        <begin position="111"/>
        <end position="128"/>
    </location>
</feature>
<evidence type="ECO:0000256" key="1">
    <source>
        <dbReference type="SAM" id="MobiDB-lite"/>
    </source>
</evidence>
<accession>A0A976G3Y8</accession>
<feature type="compositionally biased region" description="Basic residues" evidence="1">
    <location>
        <begin position="132"/>
        <end position="141"/>
    </location>
</feature>
<evidence type="ECO:0000313" key="4">
    <source>
        <dbReference type="Proteomes" id="UP000256952"/>
    </source>
</evidence>
<keyword evidence="2" id="KW-0732">Signal</keyword>
<feature type="compositionally biased region" description="Polar residues" evidence="1">
    <location>
        <begin position="79"/>
        <end position="88"/>
    </location>
</feature>
<dbReference type="EMBL" id="OFTH01000037">
    <property type="protein sequence ID" value="SOZ68772.1"/>
    <property type="molecule type" value="Genomic_DNA"/>
</dbReference>
<sequence length="164" mass="18026">MQAAAACVAPRCPSLLSCLVLSCPALPAHSAAENFEQRSQVLALAAEGVGRKLATDAPEDATRRPPAPRHAKIAHRTTSEPSETQIDDITSYARRPLQDIRRRHFGGEPGARLRPDKSGRRRVGHSDLCRTAQRRRHRPSSTHRGETNCRARCSGPPPSHRPIR</sequence>
<dbReference type="Proteomes" id="UP000256952">
    <property type="component" value="Chromosome CBM2613_b"/>
</dbReference>
<feature type="signal peptide" evidence="2">
    <location>
        <begin position="1"/>
        <end position="30"/>
    </location>
</feature>
<proteinExistence type="predicted"/>
<protein>
    <submittedName>
        <fullName evidence="3">Uncharacterized protein</fullName>
    </submittedName>
</protein>
<feature type="region of interest" description="Disordered" evidence="1">
    <location>
        <begin position="55"/>
        <end position="164"/>
    </location>
</feature>
<feature type="compositionally biased region" description="Basic residues" evidence="1">
    <location>
        <begin position="66"/>
        <end position="75"/>
    </location>
</feature>
<name>A0A976G3Y8_9BURK</name>
<gene>
    <name evidence="3" type="ORF">CBM2613_B120078</name>
</gene>
<dbReference type="AlphaFoldDB" id="A0A976G3Y8"/>
<feature type="compositionally biased region" description="Pro residues" evidence="1">
    <location>
        <begin position="155"/>
        <end position="164"/>
    </location>
</feature>
<evidence type="ECO:0000313" key="3">
    <source>
        <dbReference type="EMBL" id="SOZ68772.1"/>
    </source>
</evidence>
<comment type="caution">
    <text evidence="3">The sequence shown here is derived from an EMBL/GenBank/DDBJ whole genome shotgun (WGS) entry which is preliminary data.</text>
</comment>
<evidence type="ECO:0000256" key="2">
    <source>
        <dbReference type="SAM" id="SignalP"/>
    </source>
</evidence>
<feature type="chain" id="PRO_5037953476" evidence="2">
    <location>
        <begin position="31"/>
        <end position="164"/>
    </location>
</feature>
<reference evidence="3 4" key="1">
    <citation type="submission" date="2018-01" db="EMBL/GenBank/DDBJ databases">
        <authorList>
            <person name="Clerissi C."/>
        </authorList>
    </citation>
    <scope>NUCLEOTIDE SEQUENCE [LARGE SCALE GENOMIC DNA]</scope>
    <source>
        <strain evidence="3">Cupriavidus taiwanensis STM 8556</strain>
    </source>
</reference>